<reference evidence="2" key="1">
    <citation type="submission" date="2021-02" db="EMBL/GenBank/DDBJ databases">
        <authorList>
            <person name="Nowell W R."/>
        </authorList>
    </citation>
    <scope>NUCLEOTIDE SEQUENCE</scope>
</reference>
<dbReference type="Proteomes" id="UP000663870">
    <property type="component" value="Unassembled WGS sequence"/>
</dbReference>
<evidence type="ECO:0000313" key="1">
    <source>
        <dbReference type="EMBL" id="CAF1039250.1"/>
    </source>
</evidence>
<evidence type="ECO:0000313" key="5">
    <source>
        <dbReference type="Proteomes" id="UP000663889"/>
    </source>
</evidence>
<evidence type="ECO:0000313" key="3">
    <source>
        <dbReference type="EMBL" id="CAF1401943.1"/>
    </source>
</evidence>
<dbReference type="EMBL" id="CAJNOH010000434">
    <property type="protein sequence ID" value="CAF1039250.1"/>
    <property type="molecule type" value="Genomic_DNA"/>
</dbReference>
<dbReference type="Proteomes" id="UP000663889">
    <property type="component" value="Unassembled WGS sequence"/>
</dbReference>
<dbReference type="EMBL" id="CAJNOU010000936">
    <property type="protein sequence ID" value="CAF1119243.1"/>
    <property type="molecule type" value="Genomic_DNA"/>
</dbReference>
<gene>
    <name evidence="3" type="ORF">JXQ802_LOCUS34755</name>
    <name evidence="1" type="ORF">PYM288_LOCUS16554</name>
    <name evidence="2" type="ORF">SEV965_LOCUS16815</name>
</gene>
<comment type="caution">
    <text evidence="2">The sequence shown here is derived from an EMBL/GenBank/DDBJ whole genome shotgun (WGS) entry which is preliminary data.</text>
</comment>
<dbReference type="EMBL" id="CAJNOL010001674">
    <property type="protein sequence ID" value="CAF1401943.1"/>
    <property type="molecule type" value="Genomic_DNA"/>
</dbReference>
<evidence type="ECO:0000313" key="4">
    <source>
        <dbReference type="Proteomes" id="UP000663870"/>
    </source>
</evidence>
<proteinExistence type="predicted"/>
<accession>A0A814QGP7</accession>
<dbReference type="AlphaFoldDB" id="A0A814QGP7"/>
<evidence type="ECO:0000313" key="2">
    <source>
        <dbReference type="EMBL" id="CAF1119243.1"/>
    </source>
</evidence>
<name>A0A814QGP7_9BILA</name>
<organism evidence="2 5">
    <name type="scientific">Rotaria sordida</name>
    <dbReference type="NCBI Taxonomy" id="392033"/>
    <lineage>
        <taxon>Eukaryota</taxon>
        <taxon>Metazoa</taxon>
        <taxon>Spiralia</taxon>
        <taxon>Gnathifera</taxon>
        <taxon>Rotifera</taxon>
        <taxon>Eurotatoria</taxon>
        <taxon>Bdelloidea</taxon>
        <taxon>Philodinida</taxon>
        <taxon>Philodinidae</taxon>
        <taxon>Rotaria</taxon>
    </lineage>
</organism>
<dbReference type="Proteomes" id="UP000663854">
    <property type="component" value="Unassembled WGS sequence"/>
</dbReference>
<sequence>MLNKLVNNRLSFAINIAKRSAIIKSNANLGNQMRLLNNKKEFKKSLELFDKYKEKNNTEKCSNWIIIQALKACTEIDDLKRDSNIHNLISPRLKYDPYVLPSLIHLYSKFIQ</sequence>
<protein>
    <submittedName>
        <fullName evidence="2">Uncharacterized protein</fullName>
    </submittedName>
</protein>
<keyword evidence="4" id="KW-1185">Reference proteome</keyword>